<dbReference type="PANTHER" id="PTHR44688:SF16">
    <property type="entry name" value="DNA-BINDING TRANSCRIPTIONAL ACTIVATOR DEVR_DOSR"/>
    <property type="match status" value="1"/>
</dbReference>
<dbReference type="CDD" id="cd06170">
    <property type="entry name" value="LuxR_C_like"/>
    <property type="match status" value="1"/>
</dbReference>
<evidence type="ECO:0000256" key="3">
    <source>
        <dbReference type="ARBA" id="ARBA00023163"/>
    </source>
</evidence>
<evidence type="ECO:0000313" key="5">
    <source>
        <dbReference type="EMBL" id="PVX85882.1"/>
    </source>
</evidence>
<organism evidence="5 6">
    <name type="scientific">Paraburkholderia unamae</name>
    <dbReference type="NCBI Taxonomy" id="219649"/>
    <lineage>
        <taxon>Bacteria</taxon>
        <taxon>Pseudomonadati</taxon>
        <taxon>Pseudomonadota</taxon>
        <taxon>Betaproteobacteria</taxon>
        <taxon>Burkholderiales</taxon>
        <taxon>Burkholderiaceae</taxon>
        <taxon>Paraburkholderia</taxon>
    </lineage>
</organism>
<dbReference type="InterPro" id="IPR000792">
    <property type="entry name" value="Tscrpt_reg_LuxR_C"/>
</dbReference>
<proteinExistence type="predicted"/>
<keyword evidence="3" id="KW-0804">Transcription</keyword>
<sequence>MNNVERTAPKDGHSSIASPGLADDWILADAQVFASLTTRERTVCVGILTGYTSEGIALNLGISINSVLTYRKRVYEKLGITSQNELFMLTFRHLLQQRALPAQRDSVLDESSRVVA</sequence>
<accession>A0ABX5KWR0</accession>
<dbReference type="PROSITE" id="PS00622">
    <property type="entry name" value="HTH_LUXR_1"/>
    <property type="match status" value="1"/>
</dbReference>
<dbReference type="RefSeq" id="WP_208948917.1">
    <property type="nucleotide sequence ID" value="NZ_QEOB01000003.1"/>
</dbReference>
<dbReference type="EMBL" id="QEOB01000003">
    <property type="protein sequence ID" value="PVX85882.1"/>
    <property type="molecule type" value="Genomic_DNA"/>
</dbReference>
<name>A0ABX5KWR0_9BURK</name>
<keyword evidence="6" id="KW-1185">Reference proteome</keyword>
<comment type="caution">
    <text evidence="5">The sequence shown here is derived from an EMBL/GenBank/DDBJ whole genome shotgun (WGS) entry which is preliminary data.</text>
</comment>
<evidence type="ECO:0000259" key="4">
    <source>
        <dbReference type="PROSITE" id="PS50043"/>
    </source>
</evidence>
<protein>
    <submittedName>
        <fullName evidence="5">Regulatory LuxR family protein</fullName>
    </submittedName>
</protein>
<dbReference type="InterPro" id="IPR036388">
    <property type="entry name" value="WH-like_DNA-bd_sf"/>
</dbReference>
<evidence type="ECO:0000256" key="2">
    <source>
        <dbReference type="ARBA" id="ARBA00023125"/>
    </source>
</evidence>
<dbReference type="InterPro" id="IPR016032">
    <property type="entry name" value="Sig_transdc_resp-reg_C-effctor"/>
</dbReference>
<dbReference type="PANTHER" id="PTHR44688">
    <property type="entry name" value="DNA-BINDING TRANSCRIPTIONAL ACTIVATOR DEVR_DOSR"/>
    <property type="match status" value="1"/>
</dbReference>
<evidence type="ECO:0000313" key="6">
    <source>
        <dbReference type="Proteomes" id="UP000245712"/>
    </source>
</evidence>
<dbReference type="Proteomes" id="UP000245712">
    <property type="component" value="Unassembled WGS sequence"/>
</dbReference>
<reference evidence="5 6" key="1">
    <citation type="submission" date="2018-05" db="EMBL/GenBank/DDBJ databases">
        <title>Genomic Encyclopedia of Type Strains, Phase IV (KMG-V): Genome sequencing to study the core and pangenomes of soil and plant-associated prokaryotes.</title>
        <authorList>
            <person name="Whitman W."/>
        </authorList>
    </citation>
    <scope>NUCLEOTIDE SEQUENCE [LARGE SCALE GENOMIC DNA]</scope>
    <source>
        <strain evidence="5 6">SCZa-39</strain>
    </source>
</reference>
<dbReference type="PRINTS" id="PR00038">
    <property type="entry name" value="HTHLUXR"/>
</dbReference>
<dbReference type="SMART" id="SM00421">
    <property type="entry name" value="HTH_LUXR"/>
    <property type="match status" value="1"/>
</dbReference>
<keyword evidence="1" id="KW-0805">Transcription regulation</keyword>
<keyword evidence="2" id="KW-0238">DNA-binding</keyword>
<dbReference type="Gene3D" id="1.10.10.10">
    <property type="entry name" value="Winged helix-like DNA-binding domain superfamily/Winged helix DNA-binding domain"/>
    <property type="match status" value="1"/>
</dbReference>
<evidence type="ECO:0000256" key="1">
    <source>
        <dbReference type="ARBA" id="ARBA00023015"/>
    </source>
</evidence>
<dbReference type="SUPFAM" id="SSF46894">
    <property type="entry name" value="C-terminal effector domain of the bipartite response regulators"/>
    <property type="match status" value="1"/>
</dbReference>
<dbReference type="PROSITE" id="PS50043">
    <property type="entry name" value="HTH_LUXR_2"/>
    <property type="match status" value="1"/>
</dbReference>
<dbReference type="Pfam" id="PF00196">
    <property type="entry name" value="GerE"/>
    <property type="match status" value="1"/>
</dbReference>
<feature type="domain" description="HTH luxR-type" evidence="4">
    <location>
        <begin position="29"/>
        <end position="94"/>
    </location>
</feature>
<gene>
    <name evidence="5" type="ORF">C7402_103460</name>
</gene>